<feature type="compositionally biased region" description="Basic and acidic residues" evidence="1">
    <location>
        <begin position="27"/>
        <end position="43"/>
    </location>
</feature>
<comment type="caution">
    <text evidence="2">The sequence shown here is derived from an EMBL/GenBank/DDBJ whole genome shotgun (WGS) entry which is preliminary data.</text>
</comment>
<proteinExistence type="predicted"/>
<organism evidence="2 3">
    <name type="scientific">Talaromyces proteolyticus</name>
    <dbReference type="NCBI Taxonomy" id="1131652"/>
    <lineage>
        <taxon>Eukaryota</taxon>
        <taxon>Fungi</taxon>
        <taxon>Dikarya</taxon>
        <taxon>Ascomycota</taxon>
        <taxon>Pezizomycotina</taxon>
        <taxon>Eurotiomycetes</taxon>
        <taxon>Eurotiomycetidae</taxon>
        <taxon>Eurotiales</taxon>
        <taxon>Trichocomaceae</taxon>
        <taxon>Talaromyces</taxon>
        <taxon>Talaromyces sect. Bacilispori</taxon>
    </lineage>
</organism>
<feature type="region of interest" description="Disordered" evidence="1">
    <location>
        <begin position="1"/>
        <end position="71"/>
    </location>
</feature>
<evidence type="ECO:0000313" key="2">
    <source>
        <dbReference type="EMBL" id="KAH8693526.1"/>
    </source>
</evidence>
<keyword evidence="3" id="KW-1185">Reference proteome</keyword>
<dbReference type="EMBL" id="JAJTJA010000009">
    <property type="protein sequence ID" value="KAH8693526.1"/>
    <property type="molecule type" value="Genomic_DNA"/>
</dbReference>
<feature type="compositionally biased region" description="Basic and acidic residues" evidence="1">
    <location>
        <begin position="489"/>
        <end position="502"/>
    </location>
</feature>
<feature type="compositionally biased region" description="Polar residues" evidence="1">
    <location>
        <begin position="685"/>
        <end position="696"/>
    </location>
</feature>
<feature type="compositionally biased region" description="Basic residues" evidence="1">
    <location>
        <begin position="440"/>
        <end position="451"/>
    </location>
</feature>
<feature type="region of interest" description="Disordered" evidence="1">
    <location>
        <begin position="83"/>
        <end position="143"/>
    </location>
</feature>
<evidence type="ECO:0000256" key="1">
    <source>
        <dbReference type="SAM" id="MobiDB-lite"/>
    </source>
</evidence>
<feature type="compositionally biased region" description="Polar residues" evidence="1">
    <location>
        <begin position="603"/>
        <end position="615"/>
    </location>
</feature>
<feature type="compositionally biased region" description="Basic and acidic residues" evidence="1">
    <location>
        <begin position="452"/>
        <end position="463"/>
    </location>
</feature>
<feature type="region of interest" description="Disordered" evidence="1">
    <location>
        <begin position="592"/>
        <end position="696"/>
    </location>
</feature>
<feature type="region of interest" description="Disordered" evidence="1">
    <location>
        <begin position="378"/>
        <end position="510"/>
    </location>
</feature>
<dbReference type="Proteomes" id="UP001201262">
    <property type="component" value="Unassembled WGS sequence"/>
</dbReference>
<protein>
    <submittedName>
        <fullName evidence="2">Uncharacterized protein</fullName>
    </submittedName>
</protein>
<feature type="compositionally biased region" description="Basic and acidic residues" evidence="1">
    <location>
        <begin position="1"/>
        <end position="10"/>
    </location>
</feature>
<evidence type="ECO:0000313" key="3">
    <source>
        <dbReference type="Proteomes" id="UP001201262"/>
    </source>
</evidence>
<feature type="compositionally biased region" description="Low complexity" evidence="1">
    <location>
        <begin position="413"/>
        <end position="438"/>
    </location>
</feature>
<dbReference type="GeneID" id="70240180"/>
<dbReference type="RefSeq" id="XP_046069196.1">
    <property type="nucleotide sequence ID" value="XM_046209893.1"/>
</dbReference>
<feature type="compositionally biased region" description="Polar residues" evidence="1">
    <location>
        <begin position="179"/>
        <end position="188"/>
    </location>
</feature>
<feature type="compositionally biased region" description="Basic and acidic residues" evidence="1">
    <location>
        <begin position="537"/>
        <end position="549"/>
    </location>
</feature>
<feature type="region of interest" description="Disordered" evidence="1">
    <location>
        <begin position="179"/>
        <end position="198"/>
    </location>
</feature>
<name>A0AAD4KJ17_9EURO</name>
<sequence>MGHSSSKEAPQEPPASRKLSKPPMRRSSSDKPHSKTNKPHGDVSRNSAPVLDESMMWKSPWTGDLLPKTQPEIHNYDRNRVRSFPSFSVLQRGPSLSSIGGNRRSTGEDFPMKLESPVSPSDSYVSRKLSRKSSRVQAPTHQTHLRAPLLRETRKRSTFFFAESDIQESFLDNITTEDTTPVTVSNPPSMRRRSSQAPRISIRIPQKKPNLQEHRLIERNEQVTCLSTTIPASRSSHWPLREFDEEWECPRPYAFHGRSISPVALDYSHLGGLKRGSLRIVNRSTSPANSDRNRSKARSTDYSANHPQSKDDSLASANSSFKVLGDVSFGNKDNISDCPMSVEQLLGIDKIAYPSQSLNHVRPIEYNGLHENGFKSDARAYSNSRNSPRRHDAVPSMGVDIPERRDKFTGQPDSGYSSLGSLNSDNSSSTSNSPPQNSHLSKHRQRSRKHDSRNTKRRYELRYKSAQNIHHAKQSDKDISSLRELQSSDSEKSRDQEREHNYHAQQNRKFSGFPRYYANLGPASVPPVPDKVTVQRLDSDSELSSHEEDSIMSTPKRRLSASHLKRVLGTKSYSDSEVTFHSADFYTTRNERATSKNRHHQRSSSNSVVKSQPRSYSEPGPESRRQHRHSESYTLKKQHDYQDAIPPVPQIPSAFEGHRKPPRPHLSASRDMMEPDLPRGRTRSRSFNQSRPKLTNARQVSVQKVTVPVHVVNI</sequence>
<dbReference type="AlphaFoldDB" id="A0AAD4KJ17"/>
<feature type="region of interest" description="Disordered" evidence="1">
    <location>
        <begin position="537"/>
        <end position="560"/>
    </location>
</feature>
<accession>A0AAD4KJ17</accession>
<feature type="region of interest" description="Disordered" evidence="1">
    <location>
        <begin position="281"/>
        <end position="315"/>
    </location>
</feature>
<reference evidence="2" key="1">
    <citation type="submission" date="2021-12" db="EMBL/GenBank/DDBJ databases">
        <title>Convergent genome expansion in fungi linked to evolution of root-endophyte symbiosis.</title>
        <authorList>
            <consortium name="DOE Joint Genome Institute"/>
            <person name="Ke Y.-H."/>
            <person name="Bonito G."/>
            <person name="Liao H.-L."/>
            <person name="Looney B."/>
            <person name="Rojas-Flechas A."/>
            <person name="Nash J."/>
            <person name="Hameed K."/>
            <person name="Schadt C."/>
            <person name="Martin F."/>
            <person name="Crous P.W."/>
            <person name="Miettinen O."/>
            <person name="Magnuson J.K."/>
            <person name="Labbe J."/>
            <person name="Jacobson D."/>
            <person name="Doktycz M.J."/>
            <person name="Veneault-Fourrey C."/>
            <person name="Kuo A."/>
            <person name="Mondo S."/>
            <person name="Calhoun S."/>
            <person name="Riley R."/>
            <person name="Ohm R."/>
            <person name="LaButti K."/>
            <person name="Andreopoulos B."/>
            <person name="Pangilinan J."/>
            <person name="Nolan M."/>
            <person name="Tritt A."/>
            <person name="Clum A."/>
            <person name="Lipzen A."/>
            <person name="Daum C."/>
            <person name="Barry K."/>
            <person name="Grigoriev I.V."/>
            <person name="Vilgalys R."/>
        </authorList>
    </citation>
    <scope>NUCLEOTIDE SEQUENCE</scope>
    <source>
        <strain evidence="2">PMI_201</strain>
    </source>
</reference>
<gene>
    <name evidence="2" type="ORF">BGW36DRAFT_206643</name>
</gene>
<feature type="compositionally biased region" description="Polar residues" evidence="1">
    <location>
        <begin position="85"/>
        <end position="104"/>
    </location>
</feature>